<feature type="compositionally biased region" description="Basic and acidic residues" evidence="1">
    <location>
        <begin position="187"/>
        <end position="200"/>
    </location>
</feature>
<proteinExistence type="predicted"/>
<evidence type="ECO:0000256" key="1">
    <source>
        <dbReference type="SAM" id="MobiDB-lite"/>
    </source>
</evidence>
<feature type="region of interest" description="Disordered" evidence="1">
    <location>
        <begin position="1"/>
        <end position="126"/>
    </location>
</feature>
<evidence type="ECO:0000313" key="4">
    <source>
        <dbReference type="Proteomes" id="UP000320333"/>
    </source>
</evidence>
<feature type="compositionally biased region" description="Low complexity" evidence="1">
    <location>
        <begin position="1"/>
        <end position="21"/>
    </location>
</feature>
<evidence type="ECO:0000313" key="3">
    <source>
        <dbReference type="EMBL" id="TPX63140.1"/>
    </source>
</evidence>
<feature type="compositionally biased region" description="Low complexity" evidence="1">
    <location>
        <begin position="168"/>
        <end position="179"/>
    </location>
</feature>
<name>A0A507EIW7_9FUNG</name>
<comment type="caution">
    <text evidence="3">The sequence shown here is derived from an EMBL/GenBank/DDBJ whole genome shotgun (WGS) entry which is preliminary data.</text>
</comment>
<feature type="region of interest" description="Disordered" evidence="1">
    <location>
        <begin position="158"/>
        <end position="213"/>
    </location>
</feature>
<dbReference type="OrthoDB" id="421226at2759"/>
<dbReference type="InterPro" id="IPR057207">
    <property type="entry name" value="FBXL15_LRR"/>
</dbReference>
<organism evidence="3 4">
    <name type="scientific">Chytriomyces confervae</name>
    <dbReference type="NCBI Taxonomy" id="246404"/>
    <lineage>
        <taxon>Eukaryota</taxon>
        <taxon>Fungi</taxon>
        <taxon>Fungi incertae sedis</taxon>
        <taxon>Chytridiomycota</taxon>
        <taxon>Chytridiomycota incertae sedis</taxon>
        <taxon>Chytridiomycetes</taxon>
        <taxon>Chytridiales</taxon>
        <taxon>Chytriomycetaceae</taxon>
        <taxon>Chytriomyces</taxon>
    </lineage>
</organism>
<sequence length="665" mass="71648">MSQSSRRAWNRNANNTNNNSAGGERGRGISGPTSALSSFLRERGINTGRLNPYARLPDANANAGGNDTEVGGDAGPSAEGENADPDAQEPTQPQTHDGEDTASNSQAGVPPSTVNPNPLDLLTYEASTAAAKKTTSRKRKLEAEPSITVAEVAEVTAEPLPTTRKKQATAAAAKKAASAAKKKPKKSKDSDSENDNDRLGESTGRSGYSKRSGADKDSLVKFCQRCLRKFIPVAEGEDTCGACLTIPRGANKGVGGTGSKKIARKRSALVDDVAFGQIVPLKDMCIKLIADNIDSVEAFGDIPDDVKRSISRILSRRRIISPDTIKLFIGPEEKRVELFDCAKLKPDSFNQIIFMCPNVQVLHLADCGQMTDAVILNLATHCQSIRSLTIKGAFLVTDNAFETLFRSPISKSLEDLFLENTSKLGMKGIQALAETCTTSLQSLSLSHCNVAGGEGVVQILGKMKGLKTLELIEMGSVSDDDLIGILKEVGNGLTKLSFNGFPNMTDKLLTEGICNYCPNLEHLSLRNNEQVTDEGMLAYLNTSTLSAAPLKSIDLNRLYNLTDSTITSLISHHGASLRRLILNGLDDLTEYALNAIVDGCPLVTELDLSWIRNFDDALFERMVGKCSLLKSVKVFGCNRLTEFSLVKRFANAEGKLIRVLGNEFD</sequence>
<dbReference type="Pfam" id="PF25372">
    <property type="entry name" value="DUF7885"/>
    <property type="match status" value="1"/>
</dbReference>
<dbReference type="PANTHER" id="PTHR13318">
    <property type="entry name" value="PARTNER OF PAIRED, ISOFORM B-RELATED"/>
    <property type="match status" value="1"/>
</dbReference>
<dbReference type="EMBL" id="QEAP01000629">
    <property type="protein sequence ID" value="TPX63140.1"/>
    <property type="molecule type" value="Genomic_DNA"/>
</dbReference>
<dbReference type="STRING" id="246404.A0A507EIW7"/>
<dbReference type="AlphaFoldDB" id="A0A507EIW7"/>
<protein>
    <recommendedName>
        <fullName evidence="2">F-box/LRR-repeat protein 15-like leucin rich repeat domain-containing protein</fullName>
    </recommendedName>
</protein>
<evidence type="ECO:0000259" key="2">
    <source>
        <dbReference type="Pfam" id="PF25372"/>
    </source>
</evidence>
<feature type="compositionally biased region" description="Polar residues" evidence="1">
    <location>
        <begin position="89"/>
        <end position="116"/>
    </location>
</feature>
<dbReference type="Proteomes" id="UP000320333">
    <property type="component" value="Unassembled WGS sequence"/>
</dbReference>
<keyword evidence="4" id="KW-1185">Reference proteome</keyword>
<dbReference type="SMART" id="SM00367">
    <property type="entry name" value="LRR_CC"/>
    <property type="match status" value="10"/>
</dbReference>
<dbReference type="InterPro" id="IPR006553">
    <property type="entry name" value="Leu-rich_rpt_Cys-con_subtyp"/>
</dbReference>
<dbReference type="GO" id="GO:0031146">
    <property type="term" value="P:SCF-dependent proteasomal ubiquitin-dependent protein catabolic process"/>
    <property type="evidence" value="ECO:0007669"/>
    <property type="project" value="TreeGrafter"/>
</dbReference>
<accession>A0A507EIW7</accession>
<dbReference type="InterPro" id="IPR032675">
    <property type="entry name" value="LRR_dom_sf"/>
</dbReference>
<gene>
    <name evidence="3" type="ORF">CcCBS67573_g08760</name>
</gene>
<dbReference type="SUPFAM" id="SSF52047">
    <property type="entry name" value="RNI-like"/>
    <property type="match status" value="1"/>
</dbReference>
<dbReference type="Gene3D" id="3.80.10.10">
    <property type="entry name" value="Ribonuclease Inhibitor"/>
    <property type="match status" value="2"/>
</dbReference>
<feature type="domain" description="F-box/LRR-repeat protein 15-like leucin rich repeat" evidence="2">
    <location>
        <begin position="369"/>
        <end position="582"/>
    </location>
</feature>
<reference evidence="3 4" key="1">
    <citation type="journal article" date="2019" name="Sci. Rep.">
        <title>Comparative genomics of chytrid fungi reveal insights into the obligate biotrophic and pathogenic lifestyle of Synchytrium endobioticum.</title>
        <authorList>
            <person name="van de Vossenberg B.T.L.H."/>
            <person name="Warris S."/>
            <person name="Nguyen H.D.T."/>
            <person name="van Gent-Pelzer M.P.E."/>
            <person name="Joly D.L."/>
            <person name="van de Geest H.C."/>
            <person name="Bonants P.J.M."/>
            <person name="Smith D.S."/>
            <person name="Levesque C.A."/>
            <person name="van der Lee T.A.J."/>
        </authorList>
    </citation>
    <scope>NUCLEOTIDE SEQUENCE [LARGE SCALE GENOMIC DNA]</scope>
    <source>
        <strain evidence="3 4">CBS 675.73</strain>
    </source>
</reference>
<dbReference type="PANTHER" id="PTHR13318:SF178">
    <property type="entry name" value="OS02G0200900 PROTEIN"/>
    <property type="match status" value="1"/>
</dbReference>
<dbReference type="GO" id="GO:0019005">
    <property type="term" value="C:SCF ubiquitin ligase complex"/>
    <property type="evidence" value="ECO:0007669"/>
    <property type="project" value="TreeGrafter"/>
</dbReference>